<dbReference type="SUPFAM" id="SSF47413">
    <property type="entry name" value="lambda repressor-like DNA-binding domains"/>
    <property type="match status" value="1"/>
</dbReference>
<dbReference type="Pfam" id="PF13693">
    <property type="entry name" value="HTH_35"/>
    <property type="match status" value="1"/>
</dbReference>
<dbReference type="Proteomes" id="UP000036102">
    <property type="component" value="Unassembled WGS sequence"/>
</dbReference>
<proteinExistence type="inferred from homology"/>
<evidence type="ECO:0000256" key="4">
    <source>
        <dbReference type="ARBA" id="ARBA00023163"/>
    </source>
</evidence>
<dbReference type="AlphaFoldDB" id="A0A0J7JGX8"/>
<dbReference type="InterPro" id="IPR010982">
    <property type="entry name" value="Lambda_DNA-bd_dom_sf"/>
</dbReference>
<organism evidence="6 7">
    <name type="scientific">Marinobacter subterrani</name>
    <dbReference type="NCBI Taxonomy" id="1658765"/>
    <lineage>
        <taxon>Bacteria</taxon>
        <taxon>Pseudomonadati</taxon>
        <taxon>Pseudomonadota</taxon>
        <taxon>Gammaproteobacteria</taxon>
        <taxon>Pseudomonadales</taxon>
        <taxon>Marinobacteraceae</taxon>
        <taxon>Marinobacter</taxon>
    </lineage>
</organism>
<dbReference type="STRING" id="1658765.Msub_13196"/>
<sequence length="111" mass="12844">MKTKIPTDPELLWEWVKFQLRMRGSSLAKVAQDLGVSRQSVNNAKRVRYPRVERAIARKLELAPQDIWPDRWHPHGAPLRERPNMGERKEQVCAKHTKSNAIAHCQLARSA</sequence>
<dbReference type="RefSeq" id="WP_053077963.1">
    <property type="nucleotide sequence ID" value="NZ_LFBU01000001.1"/>
</dbReference>
<dbReference type="OrthoDB" id="5405994at2"/>
<dbReference type="PATRIC" id="fig|1658765.3.peg.3226"/>
<evidence type="ECO:0000256" key="3">
    <source>
        <dbReference type="ARBA" id="ARBA00023125"/>
    </source>
</evidence>
<evidence type="ECO:0000256" key="1">
    <source>
        <dbReference type="ARBA" id="ARBA00006157"/>
    </source>
</evidence>
<dbReference type="EMBL" id="LFBU01000001">
    <property type="protein sequence ID" value="KMQ76981.1"/>
    <property type="molecule type" value="Genomic_DNA"/>
</dbReference>
<dbReference type="InterPro" id="IPR038722">
    <property type="entry name" value="Ner_HTH_dom"/>
</dbReference>
<evidence type="ECO:0000313" key="7">
    <source>
        <dbReference type="Proteomes" id="UP000036102"/>
    </source>
</evidence>
<reference evidence="6 7" key="1">
    <citation type="submission" date="2015-06" db="EMBL/GenBank/DDBJ databases">
        <title>Marinobacter subterrani, a genetically tractable neutrophilic iron-oxidizing strain isolated from the Soudan Iron Mine.</title>
        <authorList>
            <person name="Bonis B.M."/>
            <person name="Gralnick J.A."/>
        </authorList>
    </citation>
    <scope>NUCLEOTIDE SEQUENCE [LARGE SCALE GENOMIC DNA]</scope>
    <source>
        <strain evidence="6 7">JG233</strain>
    </source>
</reference>
<gene>
    <name evidence="6" type="ORF">Msub_13196</name>
</gene>
<name>A0A0J7JGX8_9GAMM</name>
<dbReference type="GO" id="GO:0003677">
    <property type="term" value="F:DNA binding"/>
    <property type="evidence" value="ECO:0007669"/>
    <property type="project" value="UniProtKB-KW"/>
</dbReference>
<keyword evidence="7" id="KW-1185">Reference proteome</keyword>
<evidence type="ECO:0000256" key="2">
    <source>
        <dbReference type="ARBA" id="ARBA00023015"/>
    </source>
</evidence>
<keyword evidence="2" id="KW-0805">Transcription regulation</keyword>
<evidence type="ECO:0000259" key="5">
    <source>
        <dbReference type="Pfam" id="PF13693"/>
    </source>
</evidence>
<accession>A0A0J7JGX8</accession>
<feature type="domain" description="Ner winged helix-turn-helix DNA-binding" evidence="5">
    <location>
        <begin position="16"/>
        <end position="82"/>
    </location>
</feature>
<dbReference type="Gene3D" id="1.10.260.40">
    <property type="entry name" value="lambda repressor-like DNA-binding domains"/>
    <property type="match status" value="1"/>
</dbReference>
<comment type="similarity">
    <text evidence="1">Belongs to the ner transcriptional regulatory family.</text>
</comment>
<evidence type="ECO:0000313" key="6">
    <source>
        <dbReference type="EMBL" id="KMQ76981.1"/>
    </source>
</evidence>
<keyword evidence="4" id="KW-0804">Transcription</keyword>
<comment type="caution">
    <text evidence="6">The sequence shown here is derived from an EMBL/GenBank/DDBJ whole genome shotgun (WGS) entry which is preliminary data.</text>
</comment>
<protein>
    <submittedName>
        <fullName evidence="6">Transcriptional regulator, Nlp family</fullName>
    </submittedName>
</protein>
<keyword evidence="3" id="KW-0238">DNA-binding</keyword>